<evidence type="ECO:0000313" key="3">
    <source>
        <dbReference type="EMBL" id="EEN63295.1"/>
    </source>
</evidence>
<sequence length="173" mass="18639">MALMTVVLVVCVAGAFAVPTAVPTPAAKGKYEVQRPTMKTPTLVLAAILAMAVEEETIDDASMTHTDEETTQSDGSPINSKETKLLDLLKKLATSKSEQKEMPEEKQPSDVEQNYDVAEIGSQDSIFEAAEEDKEAANEQQNYNVAGIGDHGSTFEGNDHDYYGLCHVVANST</sequence>
<dbReference type="AlphaFoldDB" id="C3Y9N9"/>
<organism>
    <name type="scientific">Branchiostoma floridae</name>
    <name type="common">Florida lancelet</name>
    <name type="synonym">Amphioxus</name>
    <dbReference type="NCBI Taxonomy" id="7739"/>
    <lineage>
        <taxon>Eukaryota</taxon>
        <taxon>Metazoa</taxon>
        <taxon>Chordata</taxon>
        <taxon>Cephalochordata</taxon>
        <taxon>Leptocardii</taxon>
        <taxon>Amphioxiformes</taxon>
        <taxon>Branchiostomatidae</taxon>
        <taxon>Branchiostoma</taxon>
    </lineage>
</organism>
<protein>
    <submittedName>
        <fullName evidence="3">Uncharacterized protein</fullName>
    </submittedName>
</protein>
<evidence type="ECO:0000256" key="2">
    <source>
        <dbReference type="SAM" id="SignalP"/>
    </source>
</evidence>
<feature type="compositionally biased region" description="Basic and acidic residues" evidence="1">
    <location>
        <begin position="81"/>
        <end position="90"/>
    </location>
</feature>
<dbReference type="InParanoid" id="C3Y9N9"/>
<keyword evidence="2" id="KW-0732">Signal</keyword>
<feature type="compositionally biased region" description="Basic and acidic residues" evidence="1">
    <location>
        <begin position="97"/>
        <end position="109"/>
    </location>
</feature>
<name>C3Y9N9_BRAFL</name>
<accession>C3Y9N9</accession>
<gene>
    <name evidence="3" type="ORF">BRAFLDRAFT_88234</name>
</gene>
<feature type="region of interest" description="Disordered" evidence="1">
    <location>
        <begin position="62"/>
        <end position="114"/>
    </location>
</feature>
<feature type="signal peptide" evidence="2">
    <location>
        <begin position="1"/>
        <end position="17"/>
    </location>
</feature>
<reference evidence="3" key="1">
    <citation type="journal article" date="2008" name="Nature">
        <title>The amphioxus genome and the evolution of the chordate karyotype.</title>
        <authorList>
            <consortium name="US DOE Joint Genome Institute (JGI-PGF)"/>
            <person name="Putnam N.H."/>
            <person name="Butts T."/>
            <person name="Ferrier D.E.K."/>
            <person name="Furlong R.F."/>
            <person name="Hellsten U."/>
            <person name="Kawashima T."/>
            <person name="Robinson-Rechavi M."/>
            <person name="Shoguchi E."/>
            <person name="Terry A."/>
            <person name="Yu J.-K."/>
            <person name="Benito-Gutierrez E.L."/>
            <person name="Dubchak I."/>
            <person name="Garcia-Fernandez J."/>
            <person name="Gibson-Brown J.J."/>
            <person name="Grigoriev I.V."/>
            <person name="Horton A.C."/>
            <person name="de Jong P.J."/>
            <person name="Jurka J."/>
            <person name="Kapitonov V.V."/>
            <person name="Kohara Y."/>
            <person name="Kuroki Y."/>
            <person name="Lindquist E."/>
            <person name="Lucas S."/>
            <person name="Osoegawa K."/>
            <person name="Pennacchio L.A."/>
            <person name="Salamov A.A."/>
            <person name="Satou Y."/>
            <person name="Sauka-Spengler T."/>
            <person name="Schmutz J."/>
            <person name="Shin-I T."/>
            <person name="Toyoda A."/>
            <person name="Bronner-Fraser M."/>
            <person name="Fujiyama A."/>
            <person name="Holland L.Z."/>
            <person name="Holland P.W.H."/>
            <person name="Satoh N."/>
            <person name="Rokhsar D.S."/>
        </authorList>
    </citation>
    <scope>NUCLEOTIDE SEQUENCE [LARGE SCALE GENOMIC DNA]</scope>
    <source>
        <strain evidence="3">S238N-H82</strain>
        <tissue evidence="3">Testes</tissue>
    </source>
</reference>
<evidence type="ECO:0000256" key="1">
    <source>
        <dbReference type="SAM" id="MobiDB-lite"/>
    </source>
</evidence>
<proteinExistence type="predicted"/>
<dbReference type="EMBL" id="GG666492">
    <property type="protein sequence ID" value="EEN63295.1"/>
    <property type="molecule type" value="Genomic_DNA"/>
</dbReference>
<feature type="chain" id="PRO_5002934906" evidence="2">
    <location>
        <begin position="18"/>
        <end position="173"/>
    </location>
</feature>